<dbReference type="EMBL" id="JXTC01000435">
    <property type="protein sequence ID" value="PON54205.1"/>
    <property type="molecule type" value="Genomic_DNA"/>
</dbReference>
<comment type="caution">
    <text evidence="2">The sequence shown here is derived from an EMBL/GenBank/DDBJ whole genome shotgun (WGS) entry which is preliminary data.</text>
</comment>
<feature type="compositionally biased region" description="Basic and acidic residues" evidence="1">
    <location>
        <begin position="33"/>
        <end position="43"/>
    </location>
</feature>
<dbReference type="Proteomes" id="UP000237000">
    <property type="component" value="Unassembled WGS sequence"/>
</dbReference>
<protein>
    <submittedName>
        <fullName evidence="2">Uncharacterized protein</fullName>
    </submittedName>
</protein>
<evidence type="ECO:0000313" key="3">
    <source>
        <dbReference type="Proteomes" id="UP000237000"/>
    </source>
</evidence>
<feature type="compositionally biased region" description="Basic and acidic residues" evidence="1">
    <location>
        <begin position="1"/>
        <end position="24"/>
    </location>
</feature>
<evidence type="ECO:0000256" key="1">
    <source>
        <dbReference type="SAM" id="MobiDB-lite"/>
    </source>
</evidence>
<dbReference type="AlphaFoldDB" id="A0A2P5BZN4"/>
<reference evidence="3" key="1">
    <citation type="submission" date="2016-06" db="EMBL/GenBank/DDBJ databases">
        <title>Parallel loss of symbiosis genes in relatives of nitrogen-fixing non-legume Parasponia.</title>
        <authorList>
            <person name="Van Velzen R."/>
            <person name="Holmer R."/>
            <person name="Bu F."/>
            <person name="Rutten L."/>
            <person name="Van Zeijl A."/>
            <person name="Liu W."/>
            <person name="Santuari L."/>
            <person name="Cao Q."/>
            <person name="Sharma T."/>
            <person name="Shen D."/>
            <person name="Roswanjaya Y."/>
            <person name="Wardhani T."/>
            <person name="Kalhor M.S."/>
            <person name="Jansen J."/>
            <person name="Van den Hoogen J."/>
            <person name="Gungor B."/>
            <person name="Hartog M."/>
            <person name="Hontelez J."/>
            <person name="Verver J."/>
            <person name="Yang W.-C."/>
            <person name="Schijlen E."/>
            <person name="Repin R."/>
            <person name="Schilthuizen M."/>
            <person name="Schranz E."/>
            <person name="Heidstra R."/>
            <person name="Miyata K."/>
            <person name="Fedorova E."/>
            <person name="Kohlen W."/>
            <person name="Bisseling T."/>
            <person name="Smit S."/>
            <person name="Geurts R."/>
        </authorList>
    </citation>
    <scope>NUCLEOTIDE SEQUENCE [LARGE SCALE GENOMIC DNA]</scope>
    <source>
        <strain evidence="3">cv. RG33-2</strain>
    </source>
</reference>
<organism evidence="2 3">
    <name type="scientific">Trema orientale</name>
    <name type="common">Charcoal tree</name>
    <name type="synonym">Celtis orientalis</name>
    <dbReference type="NCBI Taxonomy" id="63057"/>
    <lineage>
        <taxon>Eukaryota</taxon>
        <taxon>Viridiplantae</taxon>
        <taxon>Streptophyta</taxon>
        <taxon>Embryophyta</taxon>
        <taxon>Tracheophyta</taxon>
        <taxon>Spermatophyta</taxon>
        <taxon>Magnoliopsida</taxon>
        <taxon>eudicotyledons</taxon>
        <taxon>Gunneridae</taxon>
        <taxon>Pentapetalae</taxon>
        <taxon>rosids</taxon>
        <taxon>fabids</taxon>
        <taxon>Rosales</taxon>
        <taxon>Cannabaceae</taxon>
        <taxon>Trema</taxon>
    </lineage>
</organism>
<proteinExistence type="predicted"/>
<sequence length="131" mass="14631">MSDRKVSSEGEKSQLENFHGERSPNFHVSDVQSSKRDSSDVHGGKGGHCFGPHSSTLAGSHNGDFVVWNHDRDLEVCLMSQDFQVRKREKDTYMNAALAPSYNYLLLGFPYVWAGLKGYICQMRSMSPGSN</sequence>
<gene>
    <name evidence="2" type="ORF">TorRG33x02_303230</name>
</gene>
<keyword evidence="3" id="KW-1185">Reference proteome</keyword>
<name>A0A2P5BZN4_TREOI</name>
<evidence type="ECO:0000313" key="2">
    <source>
        <dbReference type="EMBL" id="PON54205.1"/>
    </source>
</evidence>
<dbReference type="InParanoid" id="A0A2P5BZN4"/>
<accession>A0A2P5BZN4</accession>
<feature type="region of interest" description="Disordered" evidence="1">
    <location>
        <begin position="1"/>
        <end position="48"/>
    </location>
</feature>